<keyword evidence="11" id="KW-1185">Reference proteome</keyword>
<gene>
    <name evidence="10" type="ORF">D0544_02385</name>
</gene>
<dbReference type="Proteomes" id="UP000280792">
    <property type="component" value="Unassembled WGS sequence"/>
</dbReference>
<dbReference type="InterPro" id="IPR018313">
    <property type="entry name" value="SBP_3_CS"/>
</dbReference>
<evidence type="ECO:0000256" key="2">
    <source>
        <dbReference type="ARBA" id="ARBA00010333"/>
    </source>
</evidence>
<feature type="signal peptide" evidence="7">
    <location>
        <begin position="1"/>
        <end position="21"/>
    </location>
</feature>
<dbReference type="SUPFAM" id="SSF53850">
    <property type="entry name" value="Periplasmic binding protein-like II"/>
    <property type="match status" value="1"/>
</dbReference>
<dbReference type="InterPro" id="IPR001320">
    <property type="entry name" value="Iontro_rcpt_C"/>
</dbReference>
<dbReference type="Pfam" id="PF00497">
    <property type="entry name" value="SBP_bac_3"/>
    <property type="match status" value="1"/>
</dbReference>
<evidence type="ECO:0000313" key="10">
    <source>
        <dbReference type="EMBL" id="RRJ83988.1"/>
    </source>
</evidence>
<sequence length="257" mass="28255">MKKLLLSLSLLLAAGAPLAQAGDSQTLRIGVEGAYPPYSWLTPEGELAGFDIDIAQALCNEMQVTCKLVPQDWDGMIPALVSRKFDAIVASMSITDERKQKVDFTDKYYQIPSRFVARKNTNLTFTPEGLKGKKVGVQRATTHDKYVTANFPGAEILRYGAQDEAFLDLKSGRIDLVINNIPAIDSGLLKKEGGDAFAFVGPLISDREWFGEGVGIAIRKNSPQLRSDLNQAIQAIRAKGVYQKIQSKYFDFDIYGG</sequence>
<comment type="caution">
    <text evidence="10">The sequence shown here is derived from an EMBL/GenBank/DDBJ whole genome shotgun (WGS) entry which is preliminary data.</text>
</comment>
<feature type="domain" description="Ionotropic glutamate receptor C-terminal" evidence="9">
    <location>
        <begin position="26"/>
        <end position="252"/>
    </location>
</feature>
<dbReference type="RefSeq" id="WP_125014414.1">
    <property type="nucleotide sequence ID" value="NZ_QWEZ01000001.1"/>
</dbReference>
<comment type="subcellular location">
    <subcellularLocation>
        <location evidence="1">Periplasm</location>
    </subcellularLocation>
</comment>
<evidence type="ECO:0000256" key="3">
    <source>
        <dbReference type="ARBA" id="ARBA00022448"/>
    </source>
</evidence>
<dbReference type="SMART" id="SM00079">
    <property type="entry name" value="PBPe"/>
    <property type="match status" value="1"/>
</dbReference>
<keyword evidence="3" id="KW-0813">Transport</keyword>
<evidence type="ECO:0000256" key="5">
    <source>
        <dbReference type="ARBA" id="ARBA00022764"/>
    </source>
</evidence>
<evidence type="ECO:0000259" key="9">
    <source>
        <dbReference type="SMART" id="SM00079"/>
    </source>
</evidence>
<evidence type="ECO:0000256" key="6">
    <source>
        <dbReference type="RuleBase" id="RU003744"/>
    </source>
</evidence>
<dbReference type="SMART" id="SM00062">
    <property type="entry name" value="PBPb"/>
    <property type="match status" value="1"/>
</dbReference>
<comment type="similarity">
    <text evidence="2 6">Belongs to the bacterial solute-binding protein 3 family.</text>
</comment>
<keyword evidence="4 7" id="KW-0732">Signal</keyword>
<dbReference type="PROSITE" id="PS01039">
    <property type="entry name" value="SBP_BACTERIAL_3"/>
    <property type="match status" value="1"/>
</dbReference>
<dbReference type="PANTHER" id="PTHR35936">
    <property type="entry name" value="MEMBRANE-BOUND LYTIC MUREIN TRANSGLYCOSYLASE F"/>
    <property type="match status" value="1"/>
</dbReference>
<organism evidence="10 11">
    <name type="scientific">Aestuariirhabdus litorea</name>
    <dbReference type="NCBI Taxonomy" id="2528527"/>
    <lineage>
        <taxon>Bacteria</taxon>
        <taxon>Pseudomonadati</taxon>
        <taxon>Pseudomonadota</taxon>
        <taxon>Gammaproteobacteria</taxon>
        <taxon>Oceanospirillales</taxon>
        <taxon>Aestuariirhabdaceae</taxon>
        <taxon>Aestuariirhabdus</taxon>
    </lineage>
</organism>
<dbReference type="InterPro" id="IPR005768">
    <property type="entry name" value="Lys_Arg_Orn-bd"/>
</dbReference>
<evidence type="ECO:0000313" key="11">
    <source>
        <dbReference type="Proteomes" id="UP000280792"/>
    </source>
</evidence>
<keyword evidence="5" id="KW-0574">Periplasm</keyword>
<reference evidence="10 11" key="1">
    <citation type="submission" date="2018-08" db="EMBL/GenBank/DDBJ databases">
        <authorList>
            <person name="Khan S.A."/>
        </authorList>
    </citation>
    <scope>NUCLEOTIDE SEQUENCE [LARGE SCALE GENOMIC DNA]</scope>
    <source>
        <strain evidence="10 11">GTF-13</strain>
    </source>
</reference>
<dbReference type="PANTHER" id="PTHR35936:SF17">
    <property type="entry name" value="ARGININE-BINDING EXTRACELLULAR PROTEIN ARTP"/>
    <property type="match status" value="1"/>
</dbReference>
<evidence type="ECO:0000256" key="1">
    <source>
        <dbReference type="ARBA" id="ARBA00004418"/>
    </source>
</evidence>
<dbReference type="CDD" id="cd13703">
    <property type="entry name" value="PBP2_HisJ_LAO"/>
    <property type="match status" value="1"/>
</dbReference>
<name>A0A3P3VPX8_9GAMM</name>
<dbReference type="GO" id="GO:0015276">
    <property type="term" value="F:ligand-gated monoatomic ion channel activity"/>
    <property type="evidence" value="ECO:0007669"/>
    <property type="project" value="InterPro"/>
</dbReference>
<dbReference type="InterPro" id="IPR001638">
    <property type="entry name" value="Solute-binding_3/MltF_N"/>
</dbReference>
<dbReference type="GO" id="GO:0030288">
    <property type="term" value="C:outer membrane-bounded periplasmic space"/>
    <property type="evidence" value="ECO:0007669"/>
    <property type="project" value="InterPro"/>
</dbReference>
<protein>
    <submittedName>
        <fullName evidence="10">ABC transporter substrate-binding protein</fullName>
    </submittedName>
</protein>
<dbReference type="Gene3D" id="3.40.190.10">
    <property type="entry name" value="Periplasmic binding protein-like II"/>
    <property type="match status" value="2"/>
</dbReference>
<accession>A0A3P3VPX8</accession>
<proteinExistence type="inferred from homology"/>
<feature type="domain" description="Solute-binding protein family 3/N-terminal" evidence="8">
    <location>
        <begin position="26"/>
        <end position="253"/>
    </location>
</feature>
<dbReference type="AlphaFoldDB" id="A0A3P3VPX8"/>
<dbReference type="EMBL" id="QWEZ01000001">
    <property type="protein sequence ID" value="RRJ83988.1"/>
    <property type="molecule type" value="Genomic_DNA"/>
</dbReference>
<evidence type="ECO:0000259" key="8">
    <source>
        <dbReference type="SMART" id="SM00062"/>
    </source>
</evidence>
<reference evidence="10 11" key="2">
    <citation type="submission" date="2018-12" db="EMBL/GenBank/DDBJ databases">
        <title>Simiduia agarivorans gen. nov., sp. nov., a marine, agarolytic bacterium isolated from shallow coastal water from Keelung, Taiwan.</title>
        <authorList>
            <person name="Shieh W.Y."/>
        </authorList>
    </citation>
    <scope>NUCLEOTIDE SEQUENCE [LARGE SCALE GENOMIC DNA]</scope>
    <source>
        <strain evidence="10 11">GTF-13</strain>
    </source>
</reference>
<feature type="chain" id="PRO_5018127156" evidence="7">
    <location>
        <begin position="22"/>
        <end position="257"/>
    </location>
</feature>
<evidence type="ECO:0000256" key="7">
    <source>
        <dbReference type="SAM" id="SignalP"/>
    </source>
</evidence>
<dbReference type="NCBIfam" id="TIGR01096">
    <property type="entry name" value="3A0103s03R"/>
    <property type="match status" value="1"/>
</dbReference>
<dbReference type="GO" id="GO:0016020">
    <property type="term" value="C:membrane"/>
    <property type="evidence" value="ECO:0007669"/>
    <property type="project" value="InterPro"/>
</dbReference>
<evidence type="ECO:0000256" key="4">
    <source>
        <dbReference type="ARBA" id="ARBA00022729"/>
    </source>
</evidence>